<name>A0A2C5X634_9PEZI</name>
<organism evidence="1 2">
    <name type="scientific">Ceratocystis fimbriata CBS 114723</name>
    <dbReference type="NCBI Taxonomy" id="1035309"/>
    <lineage>
        <taxon>Eukaryota</taxon>
        <taxon>Fungi</taxon>
        <taxon>Dikarya</taxon>
        <taxon>Ascomycota</taxon>
        <taxon>Pezizomycotina</taxon>
        <taxon>Sordariomycetes</taxon>
        <taxon>Hypocreomycetidae</taxon>
        <taxon>Microascales</taxon>
        <taxon>Ceratocystidaceae</taxon>
        <taxon>Ceratocystis</taxon>
    </lineage>
</organism>
<evidence type="ECO:0000313" key="2">
    <source>
        <dbReference type="Proteomes" id="UP000222788"/>
    </source>
</evidence>
<reference evidence="1 2" key="1">
    <citation type="journal article" date="2013" name="Fungal Biol.">
        <title>Analysis of microsatellite markers in the genome of the plant pathogen Ceratocystis fimbriata.</title>
        <authorList>
            <person name="Simpson M.C."/>
            <person name="Wilken P.M."/>
            <person name="Coetzee M.P."/>
            <person name="Wingfield M.J."/>
            <person name="Wingfield B.D."/>
        </authorList>
    </citation>
    <scope>NUCLEOTIDE SEQUENCE [LARGE SCALE GENOMIC DNA]</scope>
    <source>
        <strain evidence="1 2">CBS 114723</strain>
    </source>
</reference>
<dbReference type="Proteomes" id="UP000222788">
    <property type="component" value="Unassembled WGS sequence"/>
</dbReference>
<proteinExistence type="predicted"/>
<sequence length="60" mass="6794">MALGDVGAALTRQPWLVMFNRLFMRAIPEHHTAIVGMNGMDECWCLGEEGYERADNSYCD</sequence>
<evidence type="ECO:0000313" key="1">
    <source>
        <dbReference type="EMBL" id="PHH53251.1"/>
    </source>
</evidence>
<dbReference type="EMBL" id="APWK03000046">
    <property type="protein sequence ID" value="PHH53251.1"/>
    <property type="molecule type" value="Genomic_DNA"/>
</dbReference>
<keyword evidence="2" id="KW-1185">Reference proteome</keyword>
<comment type="caution">
    <text evidence="1">The sequence shown here is derived from an EMBL/GenBank/DDBJ whole genome shotgun (WGS) entry which is preliminary data.</text>
</comment>
<dbReference type="AlphaFoldDB" id="A0A2C5X634"/>
<reference evidence="1 2" key="2">
    <citation type="journal article" date="2013" name="IMA Fungus">
        <title>IMA Genome-F 1: Ceratocystis fimbriata: Draft nuclear genome sequence for the plant pathogen, Ceratocystis fimbriata.</title>
        <authorList>
            <person name="Wilken P.M."/>
            <person name="Steenkamp E.T."/>
            <person name="Wingfield M.J."/>
            <person name="de Beer Z.W."/>
            <person name="Wingfield B.D."/>
        </authorList>
    </citation>
    <scope>NUCLEOTIDE SEQUENCE [LARGE SCALE GENOMIC DNA]</scope>
    <source>
        <strain evidence="1 2">CBS 114723</strain>
    </source>
</reference>
<accession>A0A2C5X634</accession>
<gene>
    <name evidence="1" type="ORF">CFIMG_008246RA00001</name>
</gene>
<protein>
    <submittedName>
        <fullName evidence="1">Uncharacterized protein</fullName>
    </submittedName>
</protein>